<organism evidence="1 2">
    <name type="scientific">Leifsonia shinshuensis</name>
    <dbReference type="NCBI Taxonomy" id="150026"/>
    <lineage>
        <taxon>Bacteria</taxon>
        <taxon>Bacillati</taxon>
        <taxon>Actinomycetota</taxon>
        <taxon>Actinomycetes</taxon>
        <taxon>Micrococcales</taxon>
        <taxon>Microbacteriaceae</taxon>
        <taxon>Leifsonia</taxon>
    </lineage>
</organism>
<dbReference type="KEGG" id="lse:F1C12_00395"/>
<gene>
    <name evidence="1" type="ORF">F1C12_00395</name>
</gene>
<accession>A0A7G6Y5I7</accession>
<evidence type="ECO:0000313" key="1">
    <source>
        <dbReference type="EMBL" id="QNE33752.1"/>
    </source>
</evidence>
<sequence length="201" mass="21361">MDSIPSSPGGATRRPHRAELADFADRLRGQLGGLPGFGRYPGTIAALDAGHAARTLGTGVDLTLPSAVATGDVLFAPDLNPAFYYSWDVHPTQRPDWFRISVRFTPADFGITETRSYDFAWAVAPFFLDLGAVLTVEASANAGVAAQSWTLDAPQARTLHVGVGPVAAEETVHVDLVRGSANGSWIWLHTVIGDPPLTTEP</sequence>
<name>A0A7G6Y5I7_9MICO</name>
<dbReference type="AlphaFoldDB" id="A0A7G6Y5I7"/>
<evidence type="ECO:0000313" key="2">
    <source>
        <dbReference type="Proteomes" id="UP000515511"/>
    </source>
</evidence>
<dbReference type="EMBL" id="CP043641">
    <property type="protein sequence ID" value="QNE33752.1"/>
    <property type="molecule type" value="Genomic_DNA"/>
</dbReference>
<dbReference type="RefSeq" id="WP_185276921.1">
    <property type="nucleotide sequence ID" value="NZ_CP043641.1"/>
</dbReference>
<dbReference type="Proteomes" id="UP000515511">
    <property type="component" value="Chromosome"/>
</dbReference>
<proteinExistence type="predicted"/>
<reference evidence="2" key="1">
    <citation type="submission" date="2019-09" db="EMBL/GenBank/DDBJ databases">
        <title>Antimicrobial potential of Antarctic Bacteria.</title>
        <authorList>
            <person name="Benaud N."/>
            <person name="Edwards R.J."/>
            <person name="Ferrari B.C."/>
        </authorList>
    </citation>
    <scope>NUCLEOTIDE SEQUENCE [LARGE SCALE GENOMIC DNA]</scope>
    <source>
        <strain evidence="2">INR9</strain>
    </source>
</reference>
<protein>
    <submittedName>
        <fullName evidence="1">Uncharacterized protein</fullName>
    </submittedName>
</protein>